<dbReference type="InterPro" id="IPR003343">
    <property type="entry name" value="Big_2"/>
</dbReference>
<gene>
    <name evidence="2" type="ORF">EVB52_046</name>
</gene>
<organism evidence="2 3">
    <name type="scientific">Rhizobium phage RHph_Y38</name>
    <dbReference type="NCBI Taxonomy" id="2509781"/>
    <lineage>
        <taxon>Viruses</taxon>
        <taxon>Duplodnaviria</taxon>
        <taxon>Heunggongvirae</taxon>
        <taxon>Uroviricota</taxon>
        <taxon>Caudoviricetes</taxon>
        <taxon>Schitoviridae</taxon>
        <taxon>Demetervirinae</taxon>
        <taxon>Acanvirus</taxon>
        <taxon>Acanvirus Y38</taxon>
    </lineage>
</organism>
<reference evidence="2" key="1">
    <citation type="submission" date="2020-01" db="EMBL/GenBank/DDBJ databases">
        <title>Patterns of diversity and host range of bacteriophage communities associated with bean-nodulatin bacteria.</title>
        <authorList>
            <person name="Vann Cauwenberghe J."/>
            <person name="Santamaria R.I."/>
            <person name="Bustos P."/>
            <person name="Juarez S."/>
            <person name="Gonzalez V."/>
        </authorList>
    </citation>
    <scope>NUCLEOTIDE SEQUENCE</scope>
</reference>
<dbReference type="SMART" id="SM00635">
    <property type="entry name" value="BID_2"/>
    <property type="match status" value="1"/>
</dbReference>
<evidence type="ECO:0000313" key="3">
    <source>
        <dbReference type="Proteomes" id="UP000656987"/>
    </source>
</evidence>
<protein>
    <submittedName>
        <fullName evidence="2">Putative structural Ig-like protein</fullName>
    </submittedName>
</protein>
<feature type="domain" description="BIG2" evidence="1">
    <location>
        <begin position="81"/>
        <end position="165"/>
    </location>
</feature>
<dbReference type="Pfam" id="PF02368">
    <property type="entry name" value="Big_2"/>
    <property type="match status" value="1"/>
</dbReference>
<sequence>MTTLQCAFKATGNTAVVTIQRDNATLPSGATDIGNIVHDANPDNLSGDQDIHSNHVLFQHVQELCYKHGWEDMGNVQIKLAATGISIDQGASAAVTAAAGANHTKQLTATVTPTDAVDKSVTWSSSDATKATVSSTGLVTGVAAGSAVITAKPTVDSGVSDTITVTVS</sequence>
<name>A0A7S5QXE4_9CAUD</name>
<evidence type="ECO:0000313" key="2">
    <source>
        <dbReference type="EMBL" id="QIG67747.1"/>
    </source>
</evidence>
<dbReference type="InterPro" id="IPR008964">
    <property type="entry name" value="Invasin/intimin_cell_adhesion"/>
</dbReference>
<keyword evidence="3" id="KW-1185">Reference proteome</keyword>
<dbReference type="Gene3D" id="2.60.40.1080">
    <property type="match status" value="1"/>
</dbReference>
<dbReference type="EMBL" id="MN988483">
    <property type="protein sequence ID" value="QIG67747.1"/>
    <property type="molecule type" value="Genomic_DNA"/>
</dbReference>
<accession>A0A7S5QXE4</accession>
<dbReference type="SUPFAM" id="SSF49373">
    <property type="entry name" value="Invasin/intimin cell-adhesion fragments"/>
    <property type="match status" value="1"/>
</dbReference>
<evidence type="ECO:0000259" key="1">
    <source>
        <dbReference type="SMART" id="SM00635"/>
    </source>
</evidence>
<proteinExistence type="predicted"/>
<dbReference type="Proteomes" id="UP000656987">
    <property type="component" value="Segment"/>
</dbReference>